<dbReference type="STRING" id="1453497.AT15_02015"/>
<reference evidence="1 2" key="1">
    <citation type="submission" date="2014-02" db="EMBL/GenBank/DDBJ databases">
        <title>Kosmotoga genome sequencing.</title>
        <authorList>
            <person name="Pollo S.M."/>
            <person name="Charchuk R."/>
            <person name="Nesbo C.L."/>
        </authorList>
    </citation>
    <scope>NUCLEOTIDE SEQUENCE [LARGE SCALE GENOMIC DNA]</scope>
    <source>
        <strain evidence="1 2">S304</strain>
    </source>
</reference>
<dbReference type="AlphaFoldDB" id="A0A176JZF7"/>
<evidence type="ECO:0000313" key="2">
    <source>
        <dbReference type="Proteomes" id="UP000077339"/>
    </source>
</evidence>
<organism evidence="1 2">
    <name type="scientific">Kosmotoga arenicorallina S304</name>
    <dbReference type="NCBI Taxonomy" id="1453497"/>
    <lineage>
        <taxon>Bacteria</taxon>
        <taxon>Thermotogati</taxon>
        <taxon>Thermotogota</taxon>
        <taxon>Thermotogae</taxon>
        <taxon>Kosmotogales</taxon>
        <taxon>Kosmotogaceae</taxon>
        <taxon>Kosmotoga</taxon>
    </lineage>
</organism>
<comment type="caution">
    <text evidence="1">The sequence shown here is derived from an EMBL/GenBank/DDBJ whole genome shotgun (WGS) entry which is preliminary data.</text>
</comment>
<name>A0A176JZF7_9BACT</name>
<protein>
    <submittedName>
        <fullName evidence="1">Uncharacterized protein</fullName>
    </submittedName>
</protein>
<dbReference type="PATRIC" id="fig|1453497.3.peg.401"/>
<evidence type="ECO:0000313" key="1">
    <source>
        <dbReference type="EMBL" id="OAA29472.1"/>
    </source>
</evidence>
<keyword evidence="2" id="KW-1185">Reference proteome</keyword>
<dbReference type="EMBL" id="JFHK01000018">
    <property type="protein sequence ID" value="OAA29472.1"/>
    <property type="molecule type" value="Genomic_DNA"/>
</dbReference>
<accession>A0A176JZF7</accession>
<dbReference type="OrthoDB" id="46819at2"/>
<sequence length="147" mass="16282">MKRWVVLFVFLLISLGIFGISYSIGVNISGFIEPFVMARFELGTVDLMVKGGFVFSNRGLEIVSPGIFVSTDLSFFRPHAGIEGFWNLKEMECLLLGKIGTDFRISLSFASLYLGADIGLAINLPGDFFVSIDEIVPIPTLTAYLEW</sequence>
<proteinExistence type="predicted"/>
<dbReference type="Proteomes" id="UP000077339">
    <property type="component" value="Unassembled WGS sequence"/>
</dbReference>
<gene>
    <name evidence="1" type="ORF">AT15_02015</name>
</gene>
<dbReference type="RefSeq" id="WP_068348161.1">
    <property type="nucleotide sequence ID" value="NZ_JFHK01000018.1"/>
</dbReference>